<sequence length="114" mass="12540">MKEIGEYPRSGKLPKRGTTITCHLCFKKGHNKKGCPHKEEILQGNTTFPSDMQAQTSDLGPIPSDVQAGSSNPPKKTCGICSQLGHTKNGCPQKKTSNQRLTMTIQLQLHHNQM</sequence>
<dbReference type="Gene3D" id="4.10.60.10">
    <property type="entry name" value="Zinc finger, CCHC-type"/>
    <property type="match status" value="1"/>
</dbReference>
<reference evidence="3" key="1">
    <citation type="submission" date="2022-07" db="EMBL/GenBank/DDBJ databases">
        <authorList>
            <person name="Macas J."/>
            <person name="Novak P."/>
            <person name="Neumann P."/>
        </authorList>
    </citation>
    <scope>NUCLEOTIDE SEQUENCE</scope>
</reference>
<evidence type="ECO:0000256" key="1">
    <source>
        <dbReference type="SAM" id="MobiDB-lite"/>
    </source>
</evidence>
<dbReference type="InterPro" id="IPR036875">
    <property type="entry name" value="Znf_CCHC_sf"/>
</dbReference>
<feature type="domain" description="CCHC-type" evidence="2">
    <location>
        <begin position="77"/>
        <end position="93"/>
    </location>
</feature>
<feature type="region of interest" description="Disordered" evidence="1">
    <location>
        <begin position="48"/>
        <end position="73"/>
    </location>
</feature>
<gene>
    <name evidence="3" type="ORF">CEPIT_LOCUS39384</name>
</gene>
<dbReference type="AlphaFoldDB" id="A0AAV0G1D8"/>
<feature type="domain" description="CCHC-type" evidence="2">
    <location>
        <begin position="21"/>
        <end position="37"/>
    </location>
</feature>
<dbReference type="Proteomes" id="UP001152523">
    <property type="component" value="Unassembled WGS sequence"/>
</dbReference>
<dbReference type="SMART" id="SM00343">
    <property type="entry name" value="ZnF_C2HC"/>
    <property type="match status" value="2"/>
</dbReference>
<dbReference type="InterPro" id="IPR001878">
    <property type="entry name" value="Znf_CCHC"/>
</dbReference>
<accession>A0AAV0G1D8</accession>
<name>A0AAV0G1D8_9ASTE</name>
<organism evidence="3 4">
    <name type="scientific">Cuscuta epithymum</name>
    <dbReference type="NCBI Taxonomy" id="186058"/>
    <lineage>
        <taxon>Eukaryota</taxon>
        <taxon>Viridiplantae</taxon>
        <taxon>Streptophyta</taxon>
        <taxon>Embryophyta</taxon>
        <taxon>Tracheophyta</taxon>
        <taxon>Spermatophyta</taxon>
        <taxon>Magnoliopsida</taxon>
        <taxon>eudicotyledons</taxon>
        <taxon>Gunneridae</taxon>
        <taxon>Pentapetalae</taxon>
        <taxon>asterids</taxon>
        <taxon>lamiids</taxon>
        <taxon>Solanales</taxon>
        <taxon>Convolvulaceae</taxon>
        <taxon>Cuscuteae</taxon>
        <taxon>Cuscuta</taxon>
        <taxon>Cuscuta subgen. Cuscuta</taxon>
    </lineage>
</organism>
<dbReference type="GO" id="GO:0003676">
    <property type="term" value="F:nucleic acid binding"/>
    <property type="evidence" value="ECO:0007669"/>
    <property type="project" value="InterPro"/>
</dbReference>
<proteinExistence type="predicted"/>
<dbReference type="GO" id="GO:0008270">
    <property type="term" value="F:zinc ion binding"/>
    <property type="evidence" value="ECO:0007669"/>
    <property type="project" value="InterPro"/>
</dbReference>
<keyword evidence="4" id="KW-1185">Reference proteome</keyword>
<evidence type="ECO:0000313" key="3">
    <source>
        <dbReference type="EMBL" id="CAH9141765.1"/>
    </source>
</evidence>
<dbReference type="SUPFAM" id="SSF57756">
    <property type="entry name" value="Retrovirus zinc finger-like domains"/>
    <property type="match status" value="2"/>
</dbReference>
<evidence type="ECO:0000259" key="2">
    <source>
        <dbReference type="SMART" id="SM00343"/>
    </source>
</evidence>
<protein>
    <recommendedName>
        <fullName evidence="2">CCHC-type domain-containing protein</fullName>
    </recommendedName>
</protein>
<feature type="compositionally biased region" description="Polar residues" evidence="1">
    <location>
        <begin position="48"/>
        <end position="58"/>
    </location>
</feature>
<dbReference type="EMBL" id="CAMAPF010001033">
    <property type="protein sequence ID" value="CAH9141765.1"/>
    <property type="molecule type" value="Genomic_DNA"/>
</dbReference>
<evidence type="ECO:0000313" key="4">
    <source>
        <dbReference type="Proteomes" id="UP001152523"/>
    </source>
</evidence>
<comment type="caution">
    <text evidence="3">The sequence shown here is derived from an EMBL/GenBank/DDBJ whole genome shotgun (WGS) entry which is preliminary data.</text>
</comment>